<dbReference type="Pfam" id="PF04564">
    <property type="entry name" value="U-box"/>
    <property type="match status" value="2"/>
</dbReference>
<dbReference type="PROSITE" id="PS51698">
    <property type="entry name" value="U_BOX"/>
    <property type="match status" value="2"/>
</dbReference>
<reference evidence="7" key="1">
    <citation type="submission" date="2021-03" db="EMBL/GenBank/DDBJ databases">
        <title>Legionella lytica PCM 2298.</title>
        <authorList>
            <person name="Koper P."/>
        </authorList>
    </citation>
    <scope>NUCLEOTIDE SEQUENCE</scope>
    <source>
        <strain evidence="7">PCM 2298</strain>
    </source>
</reference>
<evidence type="ECO:0000256" key="1">
    <source>
        <dbReference type="ARBA" id="ARBA00000900"/>
    </source>
</evidence>
<dbReference type="SMART" id="SM00504">
    <property type="entry name" value="Ubox"/>
    <property type="match status" value="2"/>
</dbReference>
<protein>
    <recommendedName>
        <fullName evidence="2">RING-type E3 ubiquitin transferase</fullName>
        <ecNumber evidence="2">2.3.2.27</ecNumber>
    </recommendedName>
</protein>
<feature type="domain" description="U-box" evidence="6">
    <location>
        <begin position="118"/>
        <end position="199"/>
    </location>
</feature>
<evidence type="ECO:0000256" key="3">
    <source>
        <dbReference type="ARBA" id="ARBA00022679"/>
    </source>
</evidence>
<dbReference type="CDD" id="cd16453">
    <property type="entry name" value="RING-Ubox"/>
    <property type="match status" value="1"/>
</dbReference>
<dbReference type="Proteomes" id="UP001057474">
    <property type="component" value="Chromosome"/>
</dbReference>
<dbReference type="SUPFAM" id="SSF57850">
    <property type="entry name" value="RING/U-box"/>
    <property type="match status" value="2"/>
</dbReference>
<evidence type="ECO:0000313" key="7">
    <source>
        <dbReference type="EMBL" id="USQ12839.1"/>
    </source>
</evidence>
<evidence type="ECO:0000256" key="4">
    <source>
        <dbReference type="ARBA" id="ARBA00022737"/>
    </source>
</evidence>
<evidence type="ECO:0000259" key="6">
    <source>
        <dbReference type="PROSITE" id="PS51698"/>
    </source>
</evidence>
<dbReference type="RefSeq" id="WP_252579055.1">
    <property type="nucleotide sequence ID" value="NZ_CP071527.1"/>
</dbReference>
<accession>A0ABY4Y6V9</accession>
<evidence type="ECO:0000256" key="2">
    <source>
        <dbReference type="ARBA" id="ARBA00012483"/>
    </source>
</evidence>
<proteinExistence type="predicted"/>
<evidence type="ECO:0000256" key="5">
    <source>
        <dbReference type="ARBA" id="ARBA00022786"/>
    </source>
</evidence>
<keyword evidence="4" id="KW-0677">Repeat</keyword>
<name>A0ABY4Y6V9_9GAMM</name>
<gene>
    <name evidence="7" type="ORF">J2N86_08985</name>
</gene>
<dbReference type="PANTHER" id="PTHR46803">
    <property type="entry name" value="E3 UBIQUITIN-PROTEIN LIGASE CHIP"/>
    <property type="match status" value="1"/>
</dbReference>
<keyword evidence="8" id="KW-1185">Reference proteome</keyword>
<comment type="catalytic activity">
    <reaction evidence="1">
        <text>S-ubiquitinyl-[E2 ubiquitin-conjugating enzyme]-L-cysteine + [acceptor protein]-L-lysine = [E2 ubiquitin-conjugating enzyme]-L-cysteine + N(6)-ubiquitinyl-[acceptor protein]-L-lysine.</text>
        <dbReference type="EC" id="2.3.2.27"/>
    </reaction>
</comment>
<dbReference type="Gene3D" id="3.30.40.10">
    <property type="entry name" value="Zinc/RING finger domain, C3HC4 (zinc finger)"/>
    <property type="match status" value="2"/>
</dbReference>
<dbReference type="PANTHER" id="PTHR46803:SF2">
    <property type="entry name" value="E3 UBIQUITIN-PROTEIN LIGASE CHIP"/>
    <property type="match status" value="1"/>
</dbReference>
<dbReference type="EMBL" id="CP071527">
    <property type="protein sequence ID" value="USQ12839.1"/>
    <property type="molecule type" value="Genomic_DNA"/>
</dbReference>
<dbReference type="EC" id="2.3.2.27" evidence="2"/>
<sequence length="238" mass="27238">MSDKDKYSLEAAQEAKVTHPEGAPTMLICPISGDFMKEPVITPEGKVYDKKFILTHLATKKEDPQTRNKLTPKDLKDFSELLTIISEFTRRKALYEEKKNDFIRKVRAIVNQKGELPERPSLFLCPLSNEFIKNPVITPKGKVYDRDSLANYLRKSHDIDETGQALSLNDVEKFDEFDQQLKLFHFRLEKQYQKTVEPKLSSSPFSFLGGIITTLFGNDLSSDDETLEESPTNKKSSK</sequence>
<keyword evidence="5" id="KW-0833">Ubl conjugation pathway</keyword>
<evidence type="ECO:0000313" key="8">
    <source>
        <dbReference type="Proteomes" id="UP001057474"/>
    </source>
</evidence>
<feature type="domain" description="U-box" evidence="6">
    <location>
        <begin position="22"/>
        <end position="95"/>
    </location>
</feature>
<organism evidence="7 8">
    <name type="scientific">Legionella lytica</name>
    <dbReference type="NCBI Taxonomy" id="96232"/>
    <lineage>
        <taxon>Bacteria</taxon>
        <taxon>Pseudomonadati</taxon>
        <taxon>Pseudomonadota</taxon>
        <taxon>Gammaproteobacteria</taxon>
        <taxon>Legionellales</taxon>
        <taxon>Legionellaceae</taxon>
        <taxon>Legionella</taxon>
    </lineage>
</organism>
<dbReference type="InterPro" id="IPR003613">
    <property type="entry name" value="Ubox_domain"/>
</dbReference>
<dbReference type="InterPro" id="IPR013083">
    <property type="entry name" value="Znf_RING/FYVE/PHD"/>
</dbReference>
<keyword evidence="3" id="KW-0808">Transferase</keyword>